<evidence type="ECO:0000256" key="2">
    <source>
        <dbReference type="ARBA" id="ARBA00009993"/>
    </source>
</evidence>
<evidence type="ECO:0000313" key="6">
    <source>
        <dbReference type="EMBL" id="VFU40845.1"/>
    </source>
</evidence>
<protein>
    <submittedName>
        <fullName evidence="6">Uncharacterized protein</fullName>
    </submittedName>
</protein>
<dbReference type="InterPro" id="IPR016072">
    <property type="entry name" value="Skp1_comp_dimer"/>
</dbReference>
<evidence type="ECO:0000259" key="4">
    <source>
        <dbReference type="Pfam" id="PF01466"/>
    </source>
</evidence>
<reference evidence="6" key="1">
    <citation type="submission" date="2019-03" db="EMBL/GenBank/DDBJ databases">
        <authorList>
            <person name="Mank J."/>
            <person name="Almeida P."/>
        </authorList>
    </citation>
    <scope>NUCLEOTIDE SEQUENCE</scope>
    <source>
        <strain evidence="6">78183</strain>
    </source>
</reference>
<dbReference type="InterPro" id="IPR016073">
    <property type="entry name" value="Skp1_comp_POZ"/>
</dbReference>
<dbReference type="EMBL" id="CAADRP010001552">
    <property type="protein sequence ID" value="VFU40845.1"/>
    <property type="molecule type" value="Genomic_DNA"/>
</dbReference>
<dbReference type="GO" id="GO:0006511">
    <property type="term" value="P:ubiquitin-dependent protein catabolic process"/>
    <property type="evidence" value="ECO:0007669"/>
    <property type="project" value="InterPro"/>
</dbReference>
<gene>
    <name evidence="6" type="ORF">SVIM_LOCUS237492</name>
</gene>
<dbReference type="PANTHER" id="PTHR11165">
    <property type="entry name" value="SKP1"/>
    <property type="match status" value="1"/>
</dbReference>
<dbReference type="InterPro" id="IPR036296">
    <property type="entry name" value="SKP1-like_dim_sf"/>
</dbReference>
<dbReference type="InterPro" id="IPR016897">
    <property type="entry name" value="SKP1"/>
</dbReference>
<comment type="pathway">
    <text evidence="1">Protein modification; protein ubiquitination.</text>
</comment>
<dbReference type="GO" id="GO:0009867">
    <property type="term" value="P:jasmonic acid mediated signaling pathway"/>
    <property type="evidence" value="ECO:0007669"/>
    <property type="project" value="UniProtKB-ARBA"/>
</dbReference>
<dbReference type="AlphaFoldDB" id="A0A6N2LZ25"/>
<evidence type="ECO:0000256" key="3">
    <source>
        <dbReference type="ARBA" id="ARBA00022786"/>
    </source>
</evidence>
<dbReference type="InterPro" id="IPR001232">
    <property type="entry name" value="SKP1-like"/>
</dbReference>
<evidence type="ECO:0000259" key="5">
    <source>
        <dbReference type="Pfam" id="PF03931"/>
    </source>
</evidence>
<name>A0A6N2LZ25_SALVM</name>
<evidence type="ECO:0000256" key="1">
    <source>
        <dbReference type="ARBA" id="ARBA00004906"/>
    </source>
</evidence>
<dbReference type="SUPFAM" id="SSF81382">
    <property type="entry name" value="Skp1 dimerisation domain-like"/>
    <property type="match status" value="1"/>
</dbReference>
<dbReference type="Gene3D" id="3.30.710.10">
    <property type="entry name" value="Potassium Channel Kv1.1, Chain A"/>
    <property type="match status" value="3"/>
</dbReference>
<dbReference type="GO" id="GO:0016567">
    <property type="term" value="P:protein ubiquitination"/>
    <property type="evidence" value="ECO:0007669"/>
    <property type="project" value="UniProtKB-UniPathway"/>
</dbReference>
<dbReference type="SMART" id="SM00512">
    <property type="entry name" value="Skp1"/>
    <property type="match status" value="1"/>
</dbReference>
<proteinExistence type="inferred from homology"/>
<comment type="similarity">
    <text evidence="2">Belongs to the SKP1 family.</text>
</comment>
<feature type="domain" description="SKP1 component dimerisation" evidence="4">
    <location>
        <begin position="85"/>
        <end position="104"/>
    </location>
</feature>
<dbReference type="Pfam" id="PF01466">
    <property type="entry name" value="Skp1"/>
    <property type="match status" value="1"/>
</dbReference>
<feature type="domain" description="SKP1 component POZ" evidence="5">
    <location>
        <begin position="12"/>
        <end position="38"/>
    </location>
</feature>
<dbReference type="InterPro" id="IPR011333">
    <property type="entry name" value="SKP1/BTB/POZ_sf"/>
</dbReference>
<sequence length="116" mass="13445">MKRHSSSMKRCCRESQTIKHMIEDDCADNEIPLLNVTSVTEKDESLKSWDAESVKADQITLFENTLAANYLHISRDQITLFRDIKGLLDLTCQTVANMIKWKTKNQRLQLLKAYLI</sequence>
<organism evidence="6">
    <name type="scientific">Salix viminalis</name>
    <name type="common">Common osier</name>
    <name type="synonym">Basket willow</name>
    <dbReference type="NCBI Taxonomy" id="40686"/>
    <lineage>
        <taxon>Eukaryota</taxon>
        <taxon>Viridiplantae</taxon>
        <taxon>Streptophyta</taxon>
        <taxon>Embryophyta</taxon>
        <taxon>Tracheophyta</taxon>
        <taxon>Spermatophyta</taxon>
        <taxon>Magnoliopsida</taxon>
        <taxon>eudicotyledons</taxon>
        <taxon>Gunneridae</taxon>
        <taxon>Pentapetalae</taxon>
        <taxon>rosids</taxon>
        <taxon>fabids</taxon>
        <taxon>Malpighiales</taxon>
        <taxon>Salicaceae</taxon>
        <taxon>Saliceae</taxon>
        <taxon>Salix</taxon>
    </lineage>
</organism>
<dbReference type="Pfam" id="PF03931">
    <property type="entry name" value="Skp1_POZ"/>
    <property type="match status" value="1"/>
</dbReference>
<accession>A0A6N2LZ25</accession>
<dbReference type="UniPathway" id="UPA00143"/>
<keyword evidence="3" id="KW-0833">Ubl conjugation pathway</keyword>